<dbReference type="InterPro" id="IPR050140">
    <property type="entry name" value="SRY-related_HMG-box_TF-like"/>
</dbReference>
<keyword evidence="2" id="KW-0804">Transcription</keyword>
<keyword evidence="1 3" id="KW-0238">DNA-binding</keyword>
<dbReference type="InterPro" id="IPR009071">
    <property type="entry name" value="HMG_box_dom"/>
</dbReference>
<keyword evidence="6" id="KW-1185">Reference proteome</keyword>
<dbReference type="Gene3D" id="1.10.30.10">
    <property type="entry name" value="High mobility group box domain"/>
    <property type="match status" value="1"/>
</dbReference>
<dbReference type="GO" id="GO:0001228">
    <property type="term" value="F:DNA-binding transcription activator activity, RNA polymerase II-specific"/>
    <property type="evidence" value="ECO:0007669"/>
    <property type="project" value="TreeGrafter"/>
</dbReference>
<sequence>MPKAKSTPLMQCINNFPSSPSNTAVNSTEIMPIPNNNPLFQILFSLLPPDLPYELTLPFEELLLPKPMKNGKIPRPQNPWMLFRKDFTAKIKIFSKINKLRVQDISSLASNSWKQQPPQVKQFFDILHISAKEIHNVIYPDYKFRPERKFKLRFDKIKNGIAPQIDDPLPSSQYPLIPSSENFNLLYSPQYSDSSSSEGISPSLYEPSSEDIYSLLQDCNNNNCTTINESNGVGLSMKEFFDLTVLELNNTQ</sequence>
<dbReference type="CDD" id="cd01389">
    <property type="entry name" value="HMG-box_ROX1-like"/>
    <property type="match status" value="1"/>
</dbReference>
<dbReference type="PROSITE" id="PS50118">
    <property type="entry name" value="HMG_BOX_2"/>
    <property type="match status" value="1"/>
</dbReference>
<dbReference type="SMART" id="SM00398">
    <property type="entry name" value="HMG"/>
    <property type="match status" value="1"/>
</dbReference>
<keyword evidence="3" id="KW-0539">Nucleus</keyword>
<evidence type="ECO:0000256" key="3">
    <source>
        <dbReference type="PROSITE-ProRule" id="PRU00267"/>
    </source>
</evidence>
<comment type="caution">
    <text evidence="5">The sequence shown here is derived from an EMBL/GenBank/DDBJ whole genome shotgun (WGS) entry which is preliminary data.</text>
</comment>
<feature type="DNA-binding region" description="HMG box" evidence="3">
    <location>
        <begin position="73"/>
        <end position="143"/>
    </location>
</feature>
<evidence type="ECO:0000256" key="1">
    <source>
        <dbReference type="ARBA" id="ARBA00023125"/>
    </source>
</evidence>
<evidence type="ECO:0000313" key="5">
    <source>
        <dbReference type="EMBL" id="RIA99646.1"/>
    </source>
</evidence>
<dbReference type="OrthoDB" id="6247875at2759"/>
<evidence type="ECO:0000256" key="2">
    <source>
        <dbReference type="ARBA" id="ARBA00023163"/>
    </source>
</evidence>
<evidence type="ECO:0000259" key="4">
    <source>
        <dbReference type="PROSITE" id="PS50118"/>
    </source>
</evidence>
<dbReference type="Proteomes" id="UP000265703">
    <property type="component" value="Unassembled WGS sequence"/>
</dbReference>
<dbReference type="SUPFAM" id="SSF47095">
    <property type="entry name" value="HMG-box"/>
    <property type="match status" value="1"/>
</dbReference>
<proteinExistence type="predicted"/>
<reference evidence="5 6" key="1">
    <citation type="submission" date="2018-06" db="EMBL/GenBank/DDBJ databases">
        <title>Comparative genomics reveals the genomic features of Rhizophagus irregularis, R. cerebriforme, R. diaphanum and Gigaspora rosea, and their symbiotic lifestyle signature.</title>
        <authorList>
            <person name="Morin E."/>
            <person name="San Clemente H."/>
            <person name="Chen E.C.H."/>
            <person name="De La Providencia I."/>
            <person name="Hainaut M."/>
            <person name="Kuo A."/>
            <person name="Kohler A."/>
            <person name="Murat C."/>
            <person name="Tang N."/>
            <person name="Roy S."/>
            <person name="Loubradou J."/>
            <person name="Henrissat B."/>
            <person name="Grigoriev I.V."/>
            <person name="Corradi N."/>
            <person name="Roux C."/>
            <person name="Martin F.M."/>
        </authorList>
    </citation>
    <scope>NUCLEOTIDE SEQUENCE [LARGE SCALE GENOMIC DNA]</scope>
    <source>
        <strain evidence="5 6">DAOM 227022</strain>
    </source>
</reference>
<gene>
    <name evidence="5" type="ORF">C1645_730726</name>
</gene>
<protein>
    <recommendedName>
        <fullName evidence="4">HMG box domain-containing protein</fullName>
    </recommendedName>
</protein>
<dbReference type="GO" id="GO:0030154">
    <property type="term" value="P:cell differentiation"/>
    <property type="evidence" value="ECO:0007669"/>
    <property type="project" value="TreeGrafter"/>
</dbReference>
<accession>A0A397TRV0</accession>
<dbReference type="PANTHER" id="PTHR10270">
    <property type="entry name" value="SOX TRANSCRIPTION FACTOR"/>
    <property type="match status" value="1"/>
</dbReference>
<dbReference type="GO" id="GO:0005634">
    <property type="term" value="C:nucleus"/>
    <property type="evidence" value="ECO:0007669"/>
    <property type="project" value="UniProtKB-UniRule"/>
</dbReference>
<name>A0A397TRV0_9GLOM</name>
<dbReference type="PANTHER" id="PTHR10270:SF161">
    <property type="entry name" value="SEX-DETERMINING REGION Y PROTEIN"/>
    <property type="match status" value="1"/>
</dbReference>
<evidence type="ECO:0000313" key="6">
    <source>
        <dbReference type="Proteomes" id="UP000265703"/>
    </source>
</evidence>
<dbReference type="EMBL" id="QKYT01000002">
    <property type="protein sequence ID" value="RIA99646.1"/>
    <property type="molecule type" value="Genomic_DNA"/>
</dbReference>
<dbReference type="AlphaFoldDB" id="A0A397TRV0"/>
<dbReference type="Pfam" id="PF00505">
    <property type="entry name" value="HMG_box"/>
    <property type="match status" value="1"/>
</dbReference>
<dbReference type="GO" id="GO:0000978">
    <property type="term" value="F:RNA polymerase II cis-regulatory region sequence-specific DNA binding"/>
    <property type="evidence" value="ECO:0007669"/>
    <property type="project" value="TreeGrafter"/>
</dbReference>
<organism evidence="5 6">
    <name type="scientific">Glomus cerebriforme</name>
    <dbReference type="NCBI Taxonomy" id="658196"/>
    <lineage>
        <taxon>Eukaryota</taxon>
        <taxon>Fungi</taxon>
        <taxon>Fungi incertae sedis</taxon>
        <taxon>Mucoromycota</taxon>
        <taxon>Glomeromycotina</taxon>
        <taxon>Glomeromycetes</taxon>
        <taxon>Glomerales</taxon>
        <taxon>Glomeraceae</taxon>
        <taxon>Glomus</taxon>
    </lineage>
</organism>
<feature type="domain" description="HMG box" evidence="4">
    <location>
        <begin position="73"/>
        <end position="143"/>
    </location>
</feature>
<dbReference type="InterPro" id="IPR036910">
    <property type="entry name" value="HMG_box_dom_sf"/>
</dbReference>